<feature type="compositionally biased region" description="Low complexity" evidence="4">
    <location>
        <begin position="81"/>
        <end position="90"/>
    </location>
</feature>
<dbReference type="GO" id="GO:0005524">
    <property type="term" value="F:ATP binding"/>
    <property type="evidence" value="ECO:0007669"/>
    <property type="project" value="UniProtKB-UniRule"/>
</dbReference>
<feature type="compositionally biased region" description="Low complexity" evidence="4">
    <location>
        <begin position="97"/>
        <end position="109"/>
    </location>
</feature>
<dbReference type="GO" id="GO:0005634">
    <property type="term" value="C:nucleus"/>
    <property type="evidence" value="ECO:0007669"/>
    <property type="project" value="TreeGrafter"/>
</dbReference>
<dbReference type="PROSITE" id="PS00108">
    <property type="entry name" value="PROTEIN_KINASE_ST"/>
    <property type="match status" value="1"/>
</dbReference>
<name>A0A167CB51_9ASCO</name>
<dbReference type="KEGG" id="slb:AWJ20_4264"/>
<dbReference type="GO" id="GO:0035556">
    <property type="term" value="P:intracellular signal transduction"/>
    <property type="evidence" value="ECO:0007669"/>
    <property type="project" value="TreeGrafter"/>
</dbReference>
<keyword evidence="6" id="KW-0808">Transferase</keyword>
<dbReference type="SUPFAM" id="SSF56112">
    <property type="entry name" value="Protein kinase-like (PK-like)"/>
    <property type="match status" value="1"/>
</dbReference>
<dbReference type="PROSITE" id="PS50011">
    <property type="entry name" value="PROTEIN_KINASE_DOM"/>
    <property type="match status" value="1"/>
</dbReference>
<dbReference type="Gene3D" id="1.10.510.10">
    <property type="entry name" value="Transferase(Phosphotransferase) domain 1"/>
    <property type="match status" value="1"/>
</dbReference>
<feature type="compositionally biased region" description="Low complexity" evidence="4">
    <location>
        <begin position="30"/>
        <end position="43"/>
    </location>
</feature>
<dbReference type="OrthoDB" id="6513151at2759"/>
<reference evidence="6 7" key="1">
    <citation type="submission" date="2016-02" db="EMBL/GenBank/DDBJ databases">
        <title>Complete genome sequence and transcriptome regulation of the pentose utilising yeast Sugiyamaella lignohabitans.</title>
        <authorList>
            <person name="Bellasio M."/>
            <person name="Peymann A."/>
            <person name="Valli M."/>
            <person name="Sipitzky M."/>
            <person name="Graf A."/>
            <person name="Sauer M."/>
            <person name="Marx H."/>
            <person name="Mattanovich D."/>
        </authorList>
    </citation>
    <scope>NUCLEOTIDE SEQUENCE [LARGE SCALE GENOMIC DNA]</scope>
    <source>
        <strain evidence="6 7">CBS 10342</strain>
    </source>
</reference>
<dbReference type="EMBL" id="CP014500">
    <property type="protein sequence ID" value="ANB11453.1"/>
    <property type="molecule type" value="Genomic_DNA"/>
</dbReference>
<dbReference type="PANTHER" id="PTHR24346:SF51">
    <property type="entry name" value="PAS DOMAIN-CONTAINING SERINE_THREONINE-PROTEIN KINASE"/>
    <property type="match status" value="1"/>
</dbReference>
<sequence length="568" mass="62277">MIDTSPSEDLGVPESPIAYTPGTIVHDGTQSVLPQSVSASSSSIPFTGSTTPRRAGSRRSTNSQVEPRFIVNIPQQPPSRSPSSLSLFSRSRPRGDSVSSSHTTNSSMTDLKRFFQKPWKQGNDLYSTTPGAVVGSAGGAGIYVTESYASTATNRTQDDSYIGTGSQTPPMGSSPVVSGSLKNNNGRFYSKPFKSSTSLKSYNGLYGSSVDARRTSLSKSYGKLGKSLGEGAGGSVRIITRPRDNRMFAVKEFRAKQSHESHREYSKKVTAEYCIGLTLKHPNIVETVDIIHESDRIYQVMEYCEYDLFAIVMSGKMDRKEIYCDFKQLMSGIKYMHDSGLSHRDLKLDNCVINSQGIVKIIDFGSAVVFRYPGESGRIHEASGVVGSDPYLAPEVVTCLKYDPRPTDIWSAAIVFCCMLMRKFPWKAPKQSDSSFKLFSTPVDETALAASAGATAASTKNDNGMVIGDDNAPARPLTGPEKLMKNLPQEVRPLLMRMLAIDPDKRADIDECWNNPWLTTAPYCTIDDAGDLISCPDDHSHSVVAFDEAHIASLEKKNRKRRPSEKMW</sequence>
<keyword evidence="6" id="KW-0418">Kinase</keyword>
<dbReference type="InterPro" id="IPR008271">
    <property type="entry name" value="Ser/Thr_kinase_AS"/>
</dbReference>
<feature type="compositionally biased region" description="Polar residues" evidence="4">
    <location>
        <begin position="44"/>
        <end position="65"/>
    </location>
</feature>
<protein>
    <submittedName>
        <fullName evidence="6">Serine/threonine protein kinase NPR1</fullName>
    </submittedName>
</protein>
<dbReference type="PANTHER" id="PTHR24346">
    <property type="entry name" value="MAP/MICROTUBULE AFFINITY-REGULATING KINASE"/>
    <property type="match status" value="1"/>
</dbReference>
<dbReference type="Pfam" id="PF00069">
    <property type="entry name" value="Pkinase"/>
    <property type="match status" value="1"/>
</dbReference>
<dbReference type="GeneID" id="30036377"/>
<evidence type="ECO:0000256" key="3">
    <source>
        <dbReference type="PROSITE-ProRule" id="PRU10141"/>
    </source>
</evidence>
<evidence type="ECO:0000259" key="5">
    <source>
        <dbReference type="PROSITE" id="PS50011"/>
    </source>
</evidence>
<dbReference type="InterPro" id="IPR011009">
    <property type="entry name" value="Kinase-like_dom_sf"/>
</dbReference>
<dbReference type="PROSITE" id="PS00107">
    <property type="entry name" value="PROTEIN_KINASE_ATP"/>
    <property type="match status" value="1"/>
</dbReference>
<feature type="binding site" evidence="3">
    <location>
        <position position="251"/>
    </location>
    <ligand>
        <name>ATP</name>
        <dbReference type="ChEBI" id="CHEBI:30616"/>
    </ligand>
</feature>
<keyword evidence="1 3" id="KW-0547">Nucleotide-binding</keyword>
<keyword evidence="6" id="KW-0723">Serine/threonine-protein kinase</keyword>
<accession>A0A167CB51</accession>
<dbReference type="Proteomes" id="UP000189580">
    <property type="component" value="Chromosome c"/>
</dbReference>
<dbReference type="RefSeq" id="XP_018733930.1">
    <property type="nucleotide sequence ID" value="XM_018881329.1"/>
</dbReference>
<evidence type="ECO:0000256" key="4">
    <source>
        <dbReference type="SAM" id="MobiDB-lite"/>
    </source>
</evidence>
<feature type="region of interest" description="Disordered" evidence="4">
    <location>
        <begin position="1"/>
        <end position="109"/>
    </location>
</feature>
<evidence type="ECO:0000256" key="2">
    <source>
        <dbReference type="ARBA" id="ARBA00022840"/>
    </source>
</evidence>
<organism evidence="6 7">
    <name type="scientific">Sugiyamaella lignohabitans</name>
    <dbReference type="NCBI Taxonomy" id="796027"/>
    <lineage>
        <taxon>Eukaryota</taxon>
        <taxon>Fungi</taxon>
        <taxon>Dikarya</taxon>
        <taxon>Ascomycota</taxon>
        <taxon>Saccharomycotina</taxon>
        <taxon>Dipodascomycetes</taxon>
        <taxon>Dipodascales</taxon>
        <taxon>Trichomonascaceae</taxon>
        <taxon>Sugiyamaella</taxon>
    </lineage>
</organism>
<evidence type="ECO:0000313" key="7">
    <source>
        <dbReference type="Proteomes" id="UP000189580"/>
    </source>
</evidence>
<evidence type="ECO:0000313" key="6">
    <source>
        <dbReference type="EMBL" id="ANB11453.1"/>
    </source>
</evidence>
<dbReference type="InterPro" id="IPR017441">
    <property type="entry name" value="Protein_kinase_ATP_BS"/>
</dbReference>
<dbReference type="AlphaFoldDB" id="A0A167CB51"/>
<dbReference type="GO" id="GO:0005829">
    <property type="term" value="C:cytosol"/>
    <property type="evidence" value="ECO:0007669"/>
    <property type="project" value="TreeGrafter"/>
</dbReference>
<dbReference type="GO" id="GO:0045719">
    <property type="term" value="P:negative regulation of glycogen biosynthetic process"/>
    <property type="evidence" value="ECO:0007669"/>
    <property type="project" value="TreeGrafter"/>
</dbReference>
<evidence type="ECO:0000256" key="1">
    <source>
        <dbReference type="ARBA" id="ARBA00022741"/>
    </source>
</evidence>
<dbReference type="SMART" id="SM00220">
    <property type="entry name" value="S_TKc"/>
    <property type="match status" value="1"/>
</dbReference>
<feature type="domain" description="Protein kinase" evidence="5">
    <location>
        <begin position="222"/>
        <end position="518"/>
    </location>
</feature>
<proteinExistence type="predicted"/>
<keyword evidence="2 3" id="KW-0067">ATP-binding</keyword>
<gene>
    <name evidence="6" type="primary">NPR1</name>
    <name evidence="6" type="ORF">AWJ20_4264</name>
</gene>
<dbReference type="Gene3D" id="3.30.200.20">
    <property type="entry name" value="Phosphorylase Kinase, domain 1"/>
    <property type="match status" value="1"/>
</dbReference>
<dbReference type="InterPro" id="IPR000719">
    <property type="entry name" value="Prot_kinase_dom"/>
</dbReference>
<keyword evidence="7" id="KW-1185">Reference proteome</keyword>
<dbReference type="GO" id="GO:0004674">
    <property type="term" value="F:protein serine/threonine kinase activity"/>
    <property type="evidence" value="ECO:0007669"/>
    <property type="project" value="UniProtKB-KW"/>
</dbReference>